<dbReference type="Proteomes" id="UP000596857">
    <property type="component" value="Unassembled WGS sequence"/>
</dbReference>
<evidence type="ECO:0000313" key="1">
    <source>
        <dbReference type="EMBL" id="NOU82698.1"/>
    </source>
</evidence>
<sequence length="271" mass="29359">MKRKIISSVFILSLLIGLFPLGSFAKGSSIIENDSKSAIAQISSKEIETFNSTEIPETLIDWLHEQGTEVTGESVVQFVPVTQTIETLRGDGKQQGKAILVWNNYGDEEISISTVLPLSANSQLMDLVDIGVETGTPGTVGYGLTSKSWFTAHYSPLSGVIESIRPLKLDVTAYGSSSYNINNFKATWVTQGDLLIYPGYSTAPEGGGFPMRHEIITNVSSPVMGTKYTGNNPLRIDRVFKAGGGLAWICGVAYDVNVNGTIHHFEVHNII</sequence>
<proteinExistence type="predicted"/>
<gene>
    <name evidence="1" type="ORF">GC101_27940</name>
</gene>
<evidence type="ECO:0000313" key="2">
    <source>
        <dbReference type="Proteomes" id="UP000596857"/>
    </source>
</evidence>
<protein>
    <submittedName>
        <fullName evidence="1">Uncharacterized protein</fullName>
    </submittedName>
</protein>
<dbReference type="RefSeq" id="WP_171720005.1">
    <property type="nucleotide sequence ID" value="NZ_WHOB01000086.1"/>
</dbReference>
<dbReference type="EMBL" id="WHOB01000086">
    <property type="protein sequence ID" value="NOU82698.1"/>
    <property type="molecule type" value="Genomic_DNA"/>
</dbReference>
<accession>A0ABX1YP84</accession>
<keyword evidence="2" id="KW-1185">Reference proteome</keyword>
<reference evidence="1 2" key="1">
    <citation type="submission" date="2019-10" db="EMBL/GenBank/DDBJ databases">
        <title>Description of Paenibacillus terricola sp. nov.</title>
        <authorList>
            <person name="Carlier A."/>
            <person name="Qi S."/>
        </authorList>
    </citation>
    <scope>NUCLEOTIDE SEQUENCE [LARGE SCALE GENOMIC DNA]</scope>
    <source>
        <strain evidence="1 2">LMG 31459</strain>
    </source>
</reference>
<name>A0ABX1YP84_9BACL</name>
<organism evidence="1 2">
    <name type="scientific">Paenibacillus phytohabitans</name>
    <dbReference type="NCBI Taxonomy" id="2654978"/>
    <lineage>
        <taxon>Bacteria</taxon>
        <taxon>Bacillati</taxon>
        <taxon>Bacillota</taxon>
        <taxon>Bacilli</taxon>
        <taxon>Bacillales</taxon>
        <taxon>Paenibacillaceae</taxon>
        <taxon>Paenibacillus</taxon>
    </lineage>
</organism>
<comment type="caution">
    <text evidence="1">The sequence shown here is derived from an EMBL/GenBank/DDBJ whole genome shotgun (WGS) entry which is preliminary data.</text>
</comment>